<dbReference type="Pfam" id="PF13432">
    <property type="entry name" value="TPR_16"/>
    <property type="match status" value="2"/>
</dbReference>
<protein>
    <submittedName>
        <fullName evidence="2">Tetratricopeptide repeat protein</fullName>
    </submittedName>
</protein>
<dbReference type="InterPro" id="IPR051677">
    <property type="entry name" value="AfsR-DnrI-RedD_regulator"/>
</dbReference>
<dbReference type="EMBL" id="JAOCQF010000001">
    <property type="protein sequence ID" value="MCT8329071.1"/>
    <property type="molecule type" value="Genomic_DNA"/>
</dbReference>
<dbReference type="Pfam" id="PF03704">
    <property type="entry name" value="BTAD"/>
    <property type="match status" value="1"/>
</dbReference>
<reference evidence="3" key="1">
    <citation type="submission" date="2023-07" db="EMBL/GenBank/DDBJ databases">
        <title>Defluviimonas sediminis sp. nov., isolated from mangrove sediment.</title>
        <authorList>
            <person name="Liu L."/>
            <person name="Li J."/>
            <person name="Huang Y."/>
            <person name="Pan J."/>
            <person name="Li M."/>
        </authorList>
    </citation>
    <scope>NUCLEOTIDE SEQUENCE [LARGE SCALE GENOMIC DNA]</scope>
    <source>
        <strain evidence="3">FT324</strain>
    </source>
</reference>
<dbReference type="SMART" id="SM00028">
    <property type="entry name" value="TPR"/>
    <property type="match status" value="4"/>
</dbReference>
<dbReference type="InterPro" id="IPR011990">
    <property type="entry name" value="TPR-like_helical_dom_sf"/>
</dbReference>
<gene>
    <name evidence="2" type="ORF">N5I32_06060</name>
</gene>
<evidence type="ECO:0000313" key="3">
    <source>
        <dbReference type="Proteomes" id="UP001205601"/>
    </source>
</evidence>
<feature type="domain" description="Bacterial transcriptional activator" evidence="1">
    <location>
        <begin position="101"/>
        <end position="238"/>
    </location>
</feature>
<dbReference type="InterPro" id="IPR019734">
    <property type="entry name" value="TPR_rpt"/>
</dbReference>
<organism evidence="2 3">
    <name type="scientific">Albidovulum sediminis</name>
    <dbReference type="NCBI Taxonomy" id="3066345"/>
    <lineage>
        <taxon>Bacteria</taxon>
        <taxon>Pseudomonadati</taxon>
        <taxon>Pseudomonadota</taxon>
        <taxon>Alphaproteobacteria</taxon>
        <taxon>Rhodobacterales</taxon>
        <taxon>Paracoccaceae</taxon>
        <taxon>Albidovulum</taxon>
    </lineage>
</organism>
<keyword evidence="3" id="KW-1185">Reference proteome</keyword>
<dbReference type="PANTHER" id="PTHR35807">
    <property type="entry name" value="TRANSCRIPTIONAL REGULATOR REDD-RELATED"/>
    <property type="match status" value="1"/>
</dbReference>
<name>A0ABT2NJZ0_9RHOB</name>
<dbReference type="Gene3D" id="1.10.10.10">
    <property type="entry name" value="Winged helix-like DNA-binding domain superfamily/Winged helix DNA-binding domain"/>
    <property type="match status" value="1"/>
</dbReference>
<proteinExistence type="predicted"/>
<dbReference type="SMART" id="SM01043">
    <property type="entry name" value="BTAD"/>
    <property type="match status" value="1"/>
</dbReference>
<dbReference type="RefSeq" id="WP_261494494.1">
    <property type="nucleotide sequence ID" value="NZ_JAOCQF010000001.1"/>
</dbReference>
<accession>A0ABT2NJZ0</accession>
<dbReference type="Proteomes" id="UP001205601">
    <property type="component" value="Unassembled WGS sequence"/>
</dbReference>
<dbReference type="InterPro" id="IPR036388">
    <property type="entry name" value="WH-like_DNA-bd_sf"/>
</dbReference>
<dbReference type="Gene3D" id="1.25.40.10">
    <property type="entry name" value="Tetratricopeptide repeat domain"/>
    <property type="match status" value="2"/>
</dbReference>
<sequence>MRRFRLDLLGGFSLATSEGAALSLATRKDRQLLAFLALQGGRAQSRERLASLLWADRAEAQARDSLRQSLAALRKIFRAAGTNPLAGDKTTVALDLSEVAVDAIEFAEGCAATLLGRDIAELYRGPFLDGMDASTPEFDRWAVQERARLDGLAERLVTAASISVLPEADRDGAIRLGQKLLSQDPSLESVYRALMRMSQARGDRAAALKLYATCRSVLRDELGVEPDRDTEDLYRDILTGQGGATHPGGVSPAASATTAIAIQVHDDRPSIAILPFRNLTGNDRLNFLCEGLAEEIATGLGRFRSVFVIDQYSSAAVAAVTSDTAEIARRLGVMLLVHGSIQASMSRLRITVRLVDGASRAQIWSDGFECETGEAMAIPQQIAAAIIMTIQNRMEDTIAEQSRRNPSPAAYECVLRGIKHLRGYAPDDNEKATELFREALRLDPDLALAQAYLVFAEVVSNDYDAAPRSILLDCRARMERALSLDPEDGRIRWLLASVHGLLREFDDERRHIERALQINPNDANARATYGAILADAGQSDEGIAMIREAMRLSPFHPEWYWVLLGDAFFSARRYEDAIEAYKRRTGLKIRWLTRLVACYAHLGRDAEAREVKRRILEQDPDFRISSLRRGAWSETAIENWKDGMRKAGLPE</sequence>
<evidence type="ECO:0000313" key="2">
    <source>
        <dbReference type="EMBL" id="MCT8329071.1"/>
    </source>
</evidence>
<comment type="caution">
    <text evidence="2">The sequence shown here is derived from an EMBL/GenBank/DDBJ whole genome shotgun (WGS) entry which is preliminary data.</text>
</comment>
<evidence type="ECO:0000259" key="1">
    <source>
        <dbReference type="SMART" id="SM01043"/>
    </source>
</evidence>
<dbReference type="SUPFAM" id="SSF48452">
    <property type="entry name" value="TPR-like"/>
    <property type="match status" value="2"/>
</dbReference>
<dbReference type="InterPro" id="IPR005158">
    <property type="entry name" value="BTAD"/>
</dbReference>